<keyword evidence="1" id="KW-0143">Chaperone</keyword>
<evidence type="ECO:0000256" key="1">
    <source>
        <dbReference type="ARBA" id="ARBA00023186"/>
    </source>
</evidence>
<dbReference type="InterPro" id="IPR036411">
    <property type="entry name" value="TorD-like_sf"/>
</dbReference>
<dbReference type="InterPro" id="IPR050289">
    <property type="entry name" value="TorD/DmsD_chaperones"/>
</dbReference>
<dbReference type="Pfam" id="PF02613">
    <property type="entry name" value="Nitrate_red_del"/>
    <property type="match status" value="1"/>
</dbReference>
<organism evidence="2 3">
    <name type="scientific">Ferrimonas sediminum</name>
    <dbReference type="NCBI Taxonomy" id="718193"/>
    <lineage>
        <taxon>Bacteria</taxon>
        <taxon>Pseudomonadati</taxon>
        <taxon>Pseudomonadota</taxon>
        <taxon>Gammaproteobacteria</taxon>
        <taxon>Alteromonadales</taxon>
        <taxon>Ferrimonadaceae</taxon>
        <taxon>Ferrimonas</taxon>
    </lineage>
</organism>
<keyword evidence="3" id="KW-1185">Reference proteome</keyword>
<name>A0A1G8S8W9_9GAMM</name>
<dbReference type="AlphaFoldDB" id="A0A1G8S8W9"/>
<evidence type="ECO:0000313" key="3">
    <source>
        <dbReference type="Proteomes" id="UP000199527"/>
    </source>
</evidence>
<dbReference type="EMBL" id="FNEM01000006">
    <property type="protein sequence ID" value="SDJ25613.1"/>
    <property type="molecule type" value="Genomic_DNA"/>
</dbReference>
<evidence type="ECO:0000313" key="2">
    <source>
        <dbReference type="EMBL" id="SDJ25613.1"/>
    </source>
</evidence>
<gene>
    <name evidence="2" type="ORF">SAMN04488540_106104</name>
</gene>
<dbReference type="SUPFAM" id="SSF89155">
    <property type="entry name" value="TorD-like"/>
    <property type="match status" value="1"/>
</dbReference>
<accession>A0A1G8S8W9</accession>
<protein>
    <submittedName>
        <fullName evidence="2">Chaperone TorD involved in molybdoenzyme TorA maturation</fullName>
    </submittedName>
</protein>
<dbReference type="OrthoDB" id="3174863at2"/>
<dbReference type="PANTHER" id="PTHR34227">
    <property type="entry name" value="CHAPERONE PROTEIN YCDY"/>
    <property type="match status" value="1"/>
</dbReference>
<dbReference type="Gene3D" id="1.10.3480.10">
    <property type="entry name" value="TorD-like"/>
    <property type="match status" value="1"/>
</dbReference>
<dbReference type="Proteomes" id="UP000199527">
    <property type="component" value="Unassembled WGS sequence"/>
</dbReference>
<sequence>MLNSDQLAYYQAQANVLYHALYFEPSEFLLDQFRDNQVSDTWPTTGEARSRRDALALLKPALAEDNETLLPILKRDYTRLFIGPGELAAIPWGSPYLHEKRLLCGPSTEALAAFLQHHGILVSTQSREPVDHIGLMLSVVSGLLGDEIKQQNGIALKVLSDFLGQHLLPWGLRFCTLMFEQADSDYYRAIALLTGSLLKGLREDLAVTPLSLQLFQ</sequence>
<reference evidence="3" key="1">
    <citation type="submission" date="2016-10" db="EMBL/GenBank/DDBJ databases">
        <authorList>
            <person name="Varghese N."/>
            <person name="Submissions S."/>
        </authorList>
    </citation>
    <scope>NUCLEOTIDE SEQUENCE [LARGE SCALE GENOMIC DNA]</scope>
    <source>
        <strain evidence="3">DSM 23317</strain>
    </source>
</reference>
<dbReference type="RefSeq" id="WP_090365011.1">
    <property type="nucleotide sequence ID" value="NZ_FNEM01000006.1"/>
</dbReference>
<dbReference type="PANTHER" id="PTHR34227:SF13">
    <property type="entry name" value="TAT PROOFREADING CHAPERONE DMSD-RELATED"/>
    <property type="match status" value="1"/>
</dbReference>
<dbReference type="InterPro" id="IPR020945">
    <property type="entry name" value="DMSO/NO3_reduct_chaperone"/>
</dbReference>
<proteinExistence type="predicted"/>